<dbReference type="Proteomes" id="UP000198756">
    <property type="component" value="Unassembled WGS sequence"/>
</dbReference>
<protein>
    <recommendedName>
        <fullName evidence="3">Capsule assembly protein Wzi</fullName>
    </recommendedName>
</protein>
<dbReference type="STRING" id="279824.SAMN03080617_03548"/>
<evidence type="ECO:0000313" key="2">
    <source>
        <dbReference type="Proteomes" id="UP000198756"/>
    </source>
</evidence>
<sequence length="567" mass="66015">MQKTTNSRLFGPLVVVFGLLLFPHFSYAQGAYIPYDREYYHKVDRYEILQGRNNPFFNSGFKPYRRDILAQYLDSLAENPEVIRSKADQFNLDFLSQDNWEFSKRNIPTSKKSFLKSLYRRPGDFAHYEGEDFGIHLSPVIYLSGGTETDNVRNPARLARGLVLRGSVDKKVGFYTYLTTSEVFFPSWVKSYTKNNGAVPGEGFWKEYEGDGYSYFSALGHVSFQVTKHIEIQAGHDRNFAGEGYRSFQISDFSNPYMFVKFNTKVWKFQLTNLWTQMTADVFYNRGRPTDGRYPQKYFAYNRLGFNVGKNLNLGFFSSVMTDKINFNYFNPIIFLRWVEQQQGTPDKVMLGLDAKWIFTPGMKLYGQFALDEFVFTEFFEIDGEGSKRNKYGAQLGYKYINVLGLNNLDFQLEWNQARPYTFQEKVDYQSYTNWRTPLTHPRGANFREFVGIVRYQPLPRLDLNLIGFYQYFGTDGDAATNWGGDVLKNRLKGSPTGLFGNFIGQGIENRVIQSNLTASYMLKHNFFVDASHTFRRRTAQDLSAPQSSHYLQLAFRWNFVRPDFNY</sequence>
<dbReference type="EMBL" id="FMXE01000031">
    <property type="protein sequence ID" value="SDA92297.1"/>
    <property type="molecule type" value="Genomic_DNA"/>
</dbReference>
<keyword evidence="2" id="KW-1185">Reference proteome</keyword>
<dbReference type="Gene3D" id="2.40.160.130">
    <property type="entry name" value="Capsule assembly protein Wzi"/>
    <property type="match status" value="1"/>
</dbReference>
<evidence type="ECO:0008006" key="3">
    <source>
        <dbReference type="Google" id="ProtNLM"/>
    </source>
</evidence>
<gene>
    <name evidence="1" type="ORF">SAMN03080617_03548</name>
</gene>
<name>A0A1G5ZCU1_9BACT</name>
<reference evidence="2" key="1">
    <citation type="submission" date="2016-10" db="EMBL/GenBank/DDBJ databases">
        <authorList>
            <person name="Varghese N."/>
            <person name="Submissions S."/>
        </authorList>
    </citation>
    <scope>NUCLEOTIDE SEQUENCE [LARGE SCALE GENOMIC DNA]</scope>
    <source>
        <strain evidence="2">DSM 22703</strain>
    </source>
</reference>
<dbReference type="AlphaFoldDB" id="A0A1G5ZCU1"/>
<dbReference type="RefSeq" id="WP_245693298.1">
    <property type="nucleotide sequence ID" value="NZ_FMXE01000031.1"/>
</dbReference>
<organism evidence="1 2">
    <name type="scientific">Algoriphagus alkaliphilus</name>
    <dbReference type="NCBI Taxonomy" id="279824"/>
    <lineage>
        <taxon>Bacteria</taxon>
        <taxon>Pseudomonadati</taxon>
        <taxon>Bacteroidota</taxon>
        <taxon>Cytophagia</taxon>
        <taxon>Cytophagales</taxon>
        <taxon>Cyclobacteriaceae</taxon>
        <taxon>Algoriphagus</taxon>
    </lineage>
</organism>
<proteinExistence type="predicted"/>
<evidence type="ECO:0000313" key="1">
    <source>
        <dbReference type="EMBL" id="SDA92297.1"/>
    </source>
</evidence>
<accession>A0A1G5ZCU1</accession>
<dbReference type="InterPro" id="IPR038636">
    <property type="entry name" value="Wzi_sf"/>
</dbReference>